<dbReference type="Pfam" id="PF13889">
    <property type="entry name" value="Chromosome_seg"/>
    <property type="match status" value="1"/>
</dbReference>
<reference evidence="3" key="1">
    <citation type="journal article" date="2016" name="Nature">
        <title>The genome of the seagrass Zostera marina reveals angiosperm adaptation to the sea.</title>
        <authorList>
            <person name="Olsen J.L."/>
            <person name="Rouze P."/>
            <person name="Verhelst B."/>
            <person name="Lin Y.-C."/>
            <person name="Bayer T."/>
            <person name="Collen J."/>
            <person name="Dattolo E."/>
            <person name="De Paoli E."/>
            <person name="Dittami S."/>
            <person name="Maumus F."/>
            <person name="Michel G."/>
            <person name="Kersting A."/>
            <person name="Lauritano C."/>
            <person name="Lohaus R."/>
            <person name="Toepel M."/>
            <person name="Tonon T."/>
            <person name="Vanneste K."/>
            <person name="Amirebrahimi M."/>
            <person name="Brakel J."/>
            <person name="Bostroem C."/>
            <person name="Chovatia M."/>
            <person name="Grimwood J."/>
            <person name="Jenkins J.W."/>
            <person name="Jueterbock A."/>
            <person name="Mraz A."/>
            <person name="Stam W.T."/>
            <person name="Tice H."/>
            <person name="Bornberg-Bauer E."/>
            <person name="Green P.J."/>
            <person name="Pearson G.A."/>
            <person name="Procaccini G."/>
            <person name="Duarte C.M."/>
            <person name="Schmutz J."/>
            <person name="Reusch T.B.H."/>
            <person name="Van de Peer Y."/>
        </authorList>
    </citation>
    <scope>NUCLEOTIDE SEQUENCE [LARGE SCALE GENOMIC DNA]</scope>
    <source>
        <strain evidence="3">cv. Finnish</strain>
    </source>
</reference>
<accession>A0A0K9NUN9</accession>
<dbReference type="OMA" id="SNRASPC"/>
<dbReference type="OrthoDB" id="8625101at2759"/>
<dbReference type="InterPro" id="IPR033473">
    <property type="entry name" value="Atos-like_C"/>
</dbReference>
<dbReference type="STRING" id="29655.A0A0K9NUN9"/>
<gene>
    <name evidence="2" type="ORF">ZOSMA_59G00680</name>
</gene>
<proteinExistence type="predicted"/>
<organism evidence="2 3">
    <name type="scientific">Zostera marina</name>
    <name type="common">Eelgrass</name>
    <dbReference type="NCBI Taxonomy" id="29655"/>
    <lineage>
        <taxon>Eukaryota</taxon>
        <taxon>Viridiplantae</taxon>
        <taxon>Streptophyta</taxon>
        <taxon>Embryophyta</taxon>
        <taxon>Tracheophyta</taxon>
        <taxon>Spermatophyta</taxon>
        <taxon>Magnoliopsida</taxon>
        <taxon>Liliopsida</taxon>
        <taxon>Zosteraceae</taxon>
        <taxon>Zostera</taxon>
    </lineage>
</organism>
<sequence>MDSTESRLEECLVSSVIQDQRNIKSELLNSSNGSYKCKYCVNGHGTEDLHSLKIDSKGKSFSSSKISHDLQSPFSRVVGFEYEGSDDNDSNTPAKTLPDSNRIYITDRFADSVDDYNGSQIKKRMLSPLHVMLSSSDLDGDLIDLSGDEFSSITSTKKNNTFVSKDYKKANIGKNAFLDNSVCPSKNSEYKNKLDRTSSCFFTDGPVLENSHHNFHTHCLSSWESVRCNEPIDVRRETSSIDMSHKILNSPPISLSPLGPKCSERISNLRFEGSIYNELKKQQSRVFFKPETEDEDTLENGTFEDVGVCKNNLSHCTPQGISSVGHNWDPISVPKPHCLTLVKKVNSLPVRRSLIGSFEECLLSGRFSATKVNQIIDGFLAVLNITGGSFSPRTQKLPFSVTSVDGDCYLLYYASVDLTNKHKGQKLRRNLTNDDSSSIKCRKRIPMKGCIQLVLSNPELTPVHTFFCNYNLSDMPAGTKTFMRQKVSLAASHSLKERTKDYFGKNGTTTHPCSDKSEKNVPSTVSADQSSEALKNMTSGCVDSFCTTDTSGIQKHDLFQQSRNTEKTNPTILCKDCHDHSNVIDGLVDSESATCMKKSGCEEDTDVDRYRLSECPQMFHAEESVDSLSKVNENMSSSGVLRYALHLRFLCTSKTSSKSIRRCKSDPFCTPQMDRVDTKDERRFYLYNDLRVVFPQRHSDSDEGKLQVEQHFPENPKYFDISN</sequence>
<dbReference type="InterPro" id="IPR025261">
    <property type="entry name" value="Atos-like_cons_dom"/>
</dbReference>
<evidence type="ECO:0000313" key="3">
    <source>
        <dbReference type="Proteomes" id="UP000036987"/>
    </source>
</evidence>
<evidence type="ECO:0000313" key="2">
    <source>
        <dbReference type="EMBL" id="KMZ60506.1"/>
    </source>
</evidence>
<dbReference type="Proteomes" id="UP000036987">
    <property type="component" value="Unassembled WGS sequence"/>
</dbReference>
<dbReference type="InterPro" id="IPR051506">
    <property type="entry name" value="ATOS_Transcription_Regulators"/>
</dbReference>
<keyword evidence="3" id="KW-1185">Reference proteome</keyword>
<feature type="domain" description="Atos-like conserved" evidence="1">
    <location>
        <begin position="354"/>
        <end position="413"/>
    </location>
</feature>
<dbReference type="EMBL" id="LFYR01001622">
    <property type="protein sequence ID" value="KMZ60506.1"/>
    <property type="molecule type" value="Genomic_DNA"/>
</dbReference>
<evidence type="ECO:0000259" key="1">
    <source>
        <dbReference type="SMART" id="SM01177"/>
    </source>
</evidence>
<dbReference type="PANTHER" id="PTHR13199">
    <property type="entry name" value="GH03947P"/>
    <property type="match status" value="1"/>
</dbReference>
<dbReference type="SMART" id="SM01177">
    <property type="entry name" value="DUF4210"/>
    <property type="match status" value="1"/>
</dbReference>
<dbReference type="AlphaFoldDB" id="A0A0K9NUN9"/>
<name>A0A0K9NUN9_ZOSMR</name>
<protein>
    <recommendedName>
        <fullName evidence="1">Atos-like conserved domain-containing protein</fullName>
    </recommendedName>
</protein>
<comment type="caution">
    <text evidence="2">The sequence shown here is derived from an EMBL/GenBank/DDBJ whole genome shotgun (WGS) entry which is preliminary data.</text>
</comment>
<dbReference type="PANTHER" id="PTHR13199:SF11">
    <property type="entry name" value="PROTEIN ATOSSA"/>
    <property type="match status" value="1"/>
</dbReference>